<dbReference type="SUPFAM" id="SSF50952">
    <property type="entry name" value="Soluble quinoprotein glucose dehydrogenase"/>
    <property type="match status" value="1"/>
</dbReference>
<protein>
    <submittedName>
        <fullName evidence="3">PQQ-dependent sugar dehydrogenase</fullName>
    </submittedName>
</protein>
<dbReference type="Proteomes" id="UP000509626">
    <property type="component" value="Chromosome"/>
</dbReference>
<dbReference type="InterPro" id="IPR011041">
    <property type="entry name" value="Quinoprot_gluc/sorb_DH_b-prop"/>
</dbReference>
<dbReference type="InterPro" id="IPR011042">
    <property type="entry name" value="6-blade_b-propeller_TolB-like"/>
</dbReference>
<dbReference type="KEGG" id="halu:HUG12_05720"/>
<organism evidence="3 4">
    <name type="scientific">Halorarum salinum</name>
    <dbReference type="NCBI Taxonomy" id="2743089"/>
    <lineage>
        <taxon>Archaea</taxon>
        <taxon>Methanobacteriati</taxon>
        <taxon>Methanobacteriota</taxon>
        <taxon>Stenosarchaea group</taxon>
        <taxon>Halobacteria</taxon>
        <taxon>Halobacteriales</taxon>
        <taxon>Haloferacaceae</taxon>
        <taxon>Halorarum</taxon>
    </lineage>
</organism>
<feature type="region of interest" description="Disordered" evidence="1">
    <location>
        <begin position="20"/>
        <end position="67"/>
    </location>
</feature>
<evidence type="ECO:0000313" key="4">
    <source>
        <dbReference type="Proteomes" id="UP000509626"/>
    </source>
</evidence>
<feature type="domain" description="Glucose/Sorbosone dehydrogenase" evidence="2">
    <location>
        <begin position="81"/>
        <end position="435"/>
    </location>
</feature>
<evidence type="ECO:0000256" key="1">
    <source>
        <dbReference type="SAM" id="MobiDB-lite"/>
    </source>
</evidence>
<dbReference type="Pfam" id="PF07995">
    <property type="entry name" value="GSDH"/>
    <property type="match status" value="1"/>
</dbReference>
<evidence type="ECO:0000259" key="2">
    <source>
        <dbReference type="Pfam" id="PF07995"/>
    </source>
</evidence>
<dbReference type="OrthoDB" id="6744at2157"/>
<accession>A0A7D5Q8X3</accession>
<dbReference type="PROSITE" id="PS51257">
    <property type="entry name" value="PROKAR_LIPOPROTEIN"/>
    <property type="match status" value="1"/>
</dbReference>
<dbReference type="PROSITE" id="PS51318">
    <property type="entry name" value="TAT"/>
    <property type="match status" value="1"/>
</dbReference>
<dbReference type="InterPro" id="IPR006311">
    <property type="entry name" value="TAT_signal"/>
</dbReference>
<dbReference type="InterPro" id="IPR012938">
    <property type="entry name" value="Glc/Sorbosone_DH"/>
</dbReference>
<evidence type="ECO:0000313" key="3">
    <source>
        <dbReference type="EMBL" id="QLG61257.1"/>
    </source>
</evidence>
<dbReference type="GeneID" id="56036937"/>
<dbReference type="Gene3D" id="2.120.10.30">
    <property type="entry name" value="TolB, C-terminal domain"/>
    <property type="match status" value="1"/>
</dbReference>
<keyword evidence="4" id="KW-1185">Reference proteome</keyword>
<dbReference type="AlphaFoldDB" id="A0A7D5Q8X3"/>
<feature type="compositionally biased region" description="Low complexity" evidence="1">
    <location>
        <begin position="20"/>
        <end position="45"/>
    </location>
</feature>
<reference evidence="3 4" key="1">
    <citation type="submission" date="2020-06" db="EMBL/GenBank/DDBJ databases">
        <title>NJ-3-1, isolated from saline soil.</title>
        <authorList>
            <person name="Cui H.L."/>
            <person name="Shi X."/>
        </authorList>
    </citation>
    <scope>NUCLEOTIDE SEQUENCE [LARGE SCALE GENOMIC DNA]</scope>
    <source>
        <strain evidence="3 4">NJ-3-1</strain>
    </source>
</reference>
<dbReference type="RefSeq" id="WP_179267841.1">
    <property type="nucleotide sequence ID" value="NZ_CP058579.1"/>
</dbReference>
<dbReference type="EMBL" id="CP058579">
    <property type="protein sequence ID" value="QLG61257.1"/>
    <property type="molecule type" value="Genomic_DNA"/>
</dbReference>
<gene>
    <name evidence="3" type="ORF">HUG12_05720</name>
</gene>
<dbReference type="PANTHER" id="PTHR19328:SF13">
    <property type="entry name" value="HIPL1 PROTEIN"/>
    <property type="match status" value="1"/>
</dbReference>
<sequence length="455" mass="47903">MSRRWSRRRALAALGGAALAGCSQPGGAPIEGSPGSSSPESPAGATTVPEPDVTFTPEEGWEAPDDAPTADVEANVLVENLEIPWDVSVAPNGDLFLTERVGRVTRFSAGDLESVLAPADAIDAGSVPPGHEDRPWWVDGGEGGTLGVAVHPNYPDAELLFVYYTADVGGVAGVGGDVRNRVSRFDLSADDPGAAETVLIDEIPASNIHNGGRLTFGPRGFLWVTVGDAGEESLAADPSSLAGSVLRVTVRGEPAPDNPDVEGGDPRVFTSGHRNPQGTAWLPEGTPIASEHGPSAKDEINRLEPGADYGWPDVRSREEYGDASADVHRPLASSGGTTWAPTGCRFYTGDGVPSWRNRLLVGGLNSQQLLVATLTPPDAEPPPVGDGRRFDADWLDDAYTVTAHARLGDELGRVRHVEQGPDGALYAITSNRDGRAREPFPRERDDVLVRLEASA</sequence>
<proteinExistence type="predicted"/>
<dbReference type="PANTHER" id="PTHR19328">
    <property type="entry name" value="HEDGEHOG-INTERACTING PROTEIN"/>
    <property type="match status" value="1"/>
</dbReference>
<name>A0A7D5Q8X3_9EURY</name>